<evidence type="ECO:0000256" key="2">
    <source>
        <dbReference type="ARBA" id="ARBA00011044"/>
    </source>
</evidence>
<dbReference type="STRING" id="1763538.LPB68_09375"/>
<organism evidence="11 12">
    <name type="scientific">Paenibacillus crassostreae</name>
    <dbReference type="NCBI Taxonomy" id="1763538"/>
    <lineage>
        <taxon>Bacteria</taxon>
        <taxon>Bacillati</taxon>
        <taxon>Bacillota</taxon>
        <taxon>Bacilli</taxon>
        <taxon>Bacillales</taxon>
        <taxon>Paenibacillaceae</taxon>
        <taxon>Paenibacillus</taxon>
    </lineage>
</organism>
<dbReference type="GO" id="GO:0006310">
    <property type="term" value="P:DNA recombination"/>
    <property type="evidence" value="ECO:0007669"/>
    <property type="project" value="UniProtKB-KW"/>
</dbReference>
<dbReference type="GO" id="GO:0032196">
    <property type="term" value="P:transposition"/>
    <property type="evidence" value="ECO:0007669"/>
    <property type="project" value="UniProtKB-KW"/>
</dbReference>
<proteinExistence type="inferred from homology"/>
<comment type="caution">
    <text evidence="11">The sequence shown here is derived from an EMBL/GenBank/DDBJ whole genome shotgun (WGS) entry which is preliminary data.</text>
</comment>
<dbReference type="NCBIfam" id="TIGR01766">
    <property type="entry name" value="IS200/IS605 family accessory protein TnpB-like domain"/>
    <property type="match status" value="1"/>
</dbReference>
<dbReference type="EMBL" id="LSFN01000045">
    <property type="protein sequence ID" value="OAB70884.1"/>
    <property type="molecule type" value="Genomic_DNA"/>
</dbReference>
<dbReference type="AlphaFoldDB" id="A0A167ADJ9"/>
<accession>A0A167ADJ9</accession>
<comment type="similarity">
    <text evidence="2">In the N-terminal section; belongs to the transposase 2 family.</text>
</comment>
<dbReference type="InterPro" id="IPR010095">
    <property type="entry name" value="Cas12f1-like_TNB"/>
</dbReference>
<dbReference type="Pfam" id="PF12323">
    <property type="entry name" value="HTH_OrfB_IS605"/>
    <property type="match status" value="1"/>
</dbReference>
<evidence type="ECO:0000313" key="11">
    <source>
        <dbReference type="EMBL" id="OAB70884.1"/>
    </source>
</evidence>
<feature type="domain" description="Cas12f1-like TNB" evidence="9">
    <location>
        <begin position="308"/>
        <end position="376"/>
    </location>
</feature>
<keyword evidence="3" id="KW-0815">Transposition</keyword>
<keyword evidence="7" id="KW-0233">DNA recombination</keyword>
<sequence>MLNHHKAYKFRLYPTKEQAIFINKTIGCTRFVFNHFLGKQKEKDAYWTITKEMVQNGQLPLNRWKGEFFNKNESIKSVKQLKQYYSFLKEVDSIALQKSVENLNDAYTRYYKKQNNTPRFKSKKNPVQSYTTKQMNGNIAIDGNQLKLPKLGWVCFTKSREVDGRILNATIRRNTSGKYFVSIVAEVDIQLSPKTHQEVGMDLDIKQFAVLSQGKPMENPHFLRNMEQKLIREQRTLSRRTMGSSNWHKQKIKVARMHEQIVNARMDFLHQHSTALVKNHDLIAIEDLQVSHMVKNHRLAKSIADAYWAEFRRQLEYKAKWYGKQVVAVSPWFPSSQLCSCCGFQYKEAKKLSIRKWDCPQCGIHQKRDQNASMNILQEAKRLLSA</sequence>
<dbReference type="PANTHER" id="PTHR30405:SF25">
    <property type="entry name" value="RNA-GUIDED DNA ENDONUCLEASE INSQ-RELATED"/>
    <property type="match status" value="1"/>
</dbReference>
<dbReference type="GO" id="GO:0003677">
    <property type="term" value="F:DNA binding"/>
    <property type="evidence" value="ECO:0007669"/>
    <property type="project" value="UniProtKB-KW"/>
</dbReference>
<dbReference type="InterPro" id="IPR021027">
    <property type="entry name" value="Transposase_put_HTH"/>
</dbReference>
<dbReference type="Pfam" id="PF07282">
    <property type="entry name" value="Cas12f1-like_TNB"/>
    <property type="match status" value="1"/>
</dbReference>
<evidence type="ECO:0000259" key="8">
    <source>
        <dbReference type="Pfam" id="PF01385"/>
    </source>
</evidence>
<dbReference type="NCBIfam" id="NF040570">
    <property type="entry name" value="guided_TnpB"/>
    <property type="match status" value="1"/>
</dbReference>
<evidence type="ECO:0000259" key="10">
    <source>
        <dbReference type="Pfam" id="PF12323"/>
    </source>
</evidence>
<keyword evidence="6" id="KW-0238">DNA-binding</keyword>
<feature type="domain" description="Probable transposase IS891/IS1136/IS1341" evidence="8">
    <location>
        <begin position="188"/>
        <end position="296"/>
    </location>
</feature>
<keyword evidence="5" id="KW-0862">Zinc</keyword>
<dbReference type="InterPro" id="IPR001959">
    <property type="entry name" value="Transposase"/>
</dbReference>
<gene>
    <name evidence="11" type="ORF">PNBC_21525</name>
</gene>
<evidence type="ECO:0000313" key="12">
    <source>
        <dbReference type="Proteomes" id="UP000077134"/>
    </source>
</evidence>
<dbReference type="KEGG" id="pcx:LPB68_09375"/>
<feature type="domain" description="Transposase putative helix-turn-helix" evidence="10">
    <location>
        <begin position="5"/>
        <end position="42"/>
    </location>
</feature>
<evidence type="ECO:0000256" key="6">
    <source>
        <dbReference type="ARBA" id="ARBA00023125"/>
    </source>
</evidence>
<dbReference type="InterPro" id="IPR051399">
    <property type="entry name" value="RNA-guided_DNA_endo/Transpos"/>
</dbReference>
<evidence type="ECO:0000259" key="9">
    <source>
        <dbReference type="Pfam" id="PF07282"/>
    </source>
</evidence>
<comment type="similarity">
    <text evidence="1">In the C-terminal section; belongs to the transposase 35 family.</text>
</comment>
<dbReference type="Pfam" id="PF01385">
    <property type="entry name" value="OrfB_IS605"/>
    <property type="match status" value="1"/>
</dbReference>
<dbReference type="Proteomes" id="UP000077134">
    <property type="component" value="Unassembled WGS sequence"/>
</dbReference>
<evidence type="ECO:0000256" key="4">
    <source>
        <dbReference type="ARBA" id="ARBA00022723"/>
    </source>
</evidence>
<evidence type="ECO:0000256" key="3">
    <source>
        <dbReference type="ARBA" id="ARBA00022578"/>
    </source>
</evidence>
<dbReference type="InterPro" id="IPR053522">
    <property type="entry name" value="RNA-guided_endonuclease_TnpB"/>
</dbReference>
<evidence type="ECO:0000256" key="1">
    <source>
        <dbReference type="ARBA" id="ARBA00008761"/>
    </source>
</evidence>
<reference evidence="11 12" key="1">
    <citation type="submission" date="2016-02" db="EMBL/GenBank/DDBJ databases">
        <title>Paenibacillus sp. LPB0068, isolated from Crassostrea gigas.</title>
        <authorList>
            <person name="Shin S.-K."/>
            <person name="Yi H."/>
        </authorList>
    </citation>
    <scope>NUCLEOTIDE SEQUENCE [LARGE SCALE GENOMIC DNA]</scope>
    <source>
        <strain evidence="11 12">LPB0068</strain>
    </source>
</reference>
<evidence type="ECO:0000256" key="7">
    <source>
        <dbReference type="ARBA" id="ARBA00023172"/>
    </source>
</evidence>
<dbReference type="OrthoDB" id="56768at2"/>
<evidence type="ECO:0000256" key="5">
    <source>
        <dbReference type="ARBA" id="ARBA00022833"/>
    </source>
</evidence>
<dbReference type="NCBIfam" id="NF038281">
    <property type="entry name" value="IS200_TnpB"/>
    <property type="match status" value="1"/>
</dbReference>
<name>A0A167ADJ9_9BACL</name>
<dbReference type="PANTHER" id="PTHR30405">
    <property type="entry name" value="TRANSPOSASE"/>
    <property type="match status" value="1"/>
</dbReference>
<protein>
    <submittedName>
        <fullName evidence="11">Transposase</fullName>
    </submittedName>
</protein>
<keyword evidence="12" id="KW-1185">Reference proteome</keyword>
<keyword evidence="4" id="KW-0479">Metal-binding</keyword>
<dbReference type="GO" id="GO:0046872">
    <property type="term" value="F:metal ion binding"/>
    <property type="evidence" value="ECO:0007669"/>
    <property type="project" value="UniProtKB-KW"/>
</dbReference>